<dbReference type="InterPro" id="IPR018060">
    <property type="entry name" value="HTH_AraC"/>
</dbReference>
<comment type="caution">
    <text evidence="4">The sequence shown here is derived from an EMBL/GenBank/DDBJ whole genome shotgun (WGS) entry which is preliminary data.</text>
</comment>
<dbReference type="AlphaFoldDB" id="A0A3N7HPG0"/>
<sequence>MTRIDILALDGVFDTGLAAVRDVFGAAVELTGGEFNLQMRTIGLRRSVKTAGGLSVPVEPADSGSLPDIVIAPALGTKTPDSLRAALERRDVRDAVGLLSEQGGAGVRVAGACTGTFMLADAGLLDGRAATTTWWLAPFLRERHPRVLLDESRMLVAAGEVITAGAALAHLDLALWLLRQLSPATASLVARYLMIDERPSQAAYVITDHLAHADPMIERFERWARSNLGQGFSLTAAAHAVGTSERTLARRLQRVLGKTPLSYFQDLRVERAVHLLKTGRASVDAIASEVGYADGVTLRTLLRKKLGRGVRELRGA</sequence>
<reference evidence="4 5" key="1">
    <citation type="submission" date="2018-08" db="EMBL/GenBank/DDBJ databases">
        <authorList>
            <person name="Khan S.A."/>
            <person name="Jeon C.O."/>
            <person name="Chun B.H."/>
            <person name="Jeong S.E."/>
        </authorList>
    </citation>
    <scope>NUCLEOTIDE SEQUENCE [LARGE SCALE GENOMIC DNA]</scope>
    <source>
        <strain evidence="4 5">S-16</strain>
    </source>
</reference>
<dbReference type="GO" id="GO:0043565">
    <property type="term" value="F:sequence-specific DNA binding"/>
    <property type="evidence" value="ECO:0007669"/>
    <property type="project" value="InterPro"/>
</dbReference>
<dbReference type="InterPro" id="IPR009057">
    <property type="entry name" value="Homeodomain-like_sf"/>
</dbReference>
<gene>
    <name evidence="4" type="ORF">DZC73_11950</name>
</gene>
<evidence type="ECO:0000313" key="4">
    <source>
        <dbReference type="EMBL" id="RQP24044.1"/>
    </source>
</evidence>
<keyword evidence="5" id="KW-1185">Reference proteome</keyword>
<dbReference type="RefSeq" id="WP_124540489.1">
    <property type="nucleotide sequence ID" value="NZ_QUSW01000003.1"/>
</dbReference>
<dbReference type="InterPro" id="IPR029062">
    <property type="entry name" value="Class_I_gatase-like"/>
</dbReference>
<reference evidence="4 5" key="2">
    <citation type="submission" date="2018-12" db="EMBL/GenBank/DDBJ databases">
        <title>Rhizobacter gummiphilus sp. nov., a rubber-degrading bacterium isolated from the soil of a botanical garden in Japan.</title>
        <authorList>
            <person name="Shunsuke S.S."/>
        </authorList>
    </citation>
    <scope>NUCLEOTIDE SEQUENCE [LARGE SCALE GENOMIC DNA]</scope>
    <source>
        <strain evidence="4 5">S-16</strain>
    </source>
</reference>
<evidence type="ECO:0000313" key="5">
    <source>
        <dbReference type="Proteomes" id="UP000267464"/>
    </source>
</evidence>
<accession>A0A3N7HPG0</accession>
<dbReference type="GO" id="GO:0003700">
    <property type="term" value="F:DNA-binding transcription factor activity"/>
    <property type="evidence" value="ECO:0007669"/>
    <property type="project" value="InterPro"/>
</dbReference>
<proteinExistence type="predicted"/>
<dbReference type="PROSITE" id="PS01124">
    <property type="entry name" value="HTH_ARAC_FAMILY_2"/>
    <property type="match status" value="1"/>
</dbReference>
<dbReference type="PANTHER" id="PTHR43130">
    <property type="entry name" value="ARAC-FAMILY TRANSCRIPTIONAL REGULATOR"/>
    <property type="match status" value="1"/>
</dbReference>
<evidence type="ECO:0000256" key="2">
    <source>
        <dbReference type="ARBA" id="ARBA00023163"/>
    </source>
</evidence>
<evidence type="ECO:0000256" key="1">
    <source>
        <dbReference type="ARBA" id="ARBA00023015"/>
    </source>
</evidence>
<keyword evidence="1" id="KW-0805">Transcription regulation</keyword>
<feature type="domain" description="HTH araC/xylS-type" evidence="3">
    <location>
        <begin position="218"/>
        <end position="316"/>
    </location>
</feature>
<name>A0A3N7HPG0_9BURK</name>
<protein>
    <submittedName>
        <fullName evidence="4">Helix-turn-helix domain-containing protein</fullName>
    </submittedName>
</protein>
<dbReference type="Pfam" id="PF12833">
    <property type="entry name" value="HTH_18"/>
    <property type="match status" value="1"/>
</dbReference>
<dbReference type="PANTHER" id="PTHR43130:SF11">
    <property type="entry name" value="TRANSCRIPTIONAL REGULATORY PROTEIN"/>
    <property type="match status" value="1"/>
</dbReference>
<dbReference type="Gene3D" id="1.10.10.60">
    <property type="entry name" value="Homeodomain-like"/>
    <property type="match status" value="1"/>
</dbReference>
<dbReference type="SMART" id="SM00342">
    <property type="entry name" value="HTH_ARAC"/>
    <property type="match status" value="1"/>
</dbReference>
<dbReference type="OrthoDB" id="9803764at2"/>
<dbReference type="InterPro" id="IPR052158">
    <property type="entry name" value="INH-QAR"/>
</dbReference>
<organism evidence="4 5">
    <name type="scientific">Piscinibacter terrae</name>
    <dbReference type="NCBI Taxonomy" id="2496871"/>
    <lineage>
        <taxon>Bacteria</taxon>
        <taxon>Pseudomonadati</taxon>
        <taxon>Pseudomonadota</taxon>
        <taxon>Betaproteobacteria</taxon>
        <taxon>Burkholderiales</taxon>
        <taxon>Sphaerotilaceae</taxon>
        <taxon>Piscinibacter</taxon>
    </lineage>
</organism>
<dbReference type="SUPFAM" id="SSF52317">
    <property type="entry name" value="Class I glutamine amidotransferase-like"/>
    <property type="match status" value="1"/>
</dbReference>
<dbReference type="Proteomes" id="UP000267464">
    <property type="component" value="Unassembled WGS sequence"/>
</dbReference>
<dbReference type="EMBL" id="QUSW01000003">
    <property type="protein sequence ID" value="RQP24044.1"/>
    <property type="molecule type" value="Genomic_DNA"/>
</dbReference>
<evidence type="ECO:0000259" key="3">
    <source>
        <dbReference type="PROSITE" id="PS01124"/>
    </source>
</evidence>
<dbReference type="SUPFAM" id="SSF46689">
    <property type="entry name" value="Homeodomain-like"/>
    <property type="match status" value="1"/>
</dbReference>
<dbReference type="Gene3D" id="3.40.50.880">
    <property type="match status" value="1"/>
</dbReference>
<keyword evidence="2" id="KW-0804">Transcription</keyword>